<feature type="non-terminal residue" evidence="1">
    <location>
        <position position="1"/>
    </location>
</feature>
<organism evidence="1 2">
    <name type="scientific">Rodentibacter pneumotropicus</name>
    <dbReference type="NCBI Taxonomy" id="758"/>
    <lineage>
        <taxon>Bacteria</taxon>
        <taxon>Pseudomonadati</taxon>
        <taxon>Pseudomonadota</taxon>
        <taxon>Gammaproteobacteria</taxon>
        <taxon>Pasteurellales</taxon>
        <taxon>Pasteurellaceae</taxon>
        <taxon>Rodentibacter</taxon>
    </lineage>
</organism>
<dbReference type="Proteomes" id="UP000310576">
    <property type="component" value="Unassembled WGS sequence"/>
</dbReference>
<evidence type="ECO:0000313" key="1">
    <source>
        <dbReference type="EMBL" id="THA13849.1"/>
    </source>
</evidence>
<protein>
    <submittedName>
        <fullName evidence="1">Uncharacterized protein</fullName>
    </submittedName>
</protein>
<proteinExistence type="predicted"/>
<evidence type="ECO:0000313" key="2">
    <source>
        <dbReference type="Proteomes" id="UP000310576"/>
    </source>
</evidence>
<reference evidence="1 2" key="1">
    <citation type="journal article" date="2019" name="Vet. Microbiol.">
        <title>Development of multi locus sequence typing (MLST) of Rodentibacter pneumotropicus.</title>
        <authorList>
            <person name="Adhikary S."/>
            <person name="Bisgaard M."/>
            <person name="Boot R."/>
            <person name="Benga L."/>
            <person name="Nicklas W."/>
            <person name="Christensen H."/>
        </authorList>
    </citation>
    <scope>NUCLEOTIDE SEQUENCE [LARGE SCALE GENOMIC DNA]</scope>
    <source>
        <strain evidence="1 2">1596_07</strain>
    </source>
</reference>
<dbReference type="RefSeq" id="WP_192894949.1">
    <property type="nucleotide sequence ID" value="NZ_QXNG01000082.1"/>
</dbReference>
<comment type="caution">
    <text evidence="1">The sequence shown here is derived from an EMBL/GenBank/DDBJ whole genome shotgun (WGS) entry which is preliminary data.</text>
</comment>
<gene>
    <name evidence="1" type="ORF">D3M76_08365</name>
</gene>
<accession>A0A4S2QAM2</accession>
<dbReference type="AlphaFoldDB" id="A0A4S2QAM2"/>
<sequence length="116" mass="13448">AEEHQKIAEIKEILYNTITSKILPEEAVKSTIIVNKNNISLLKREFKPTSIRYYQEEGDFLSLFNQSIQLPPKLITLHSVLPKVEVKNIEDIVEGKEIELVMQPIDGYEYSVKYKI</sequence>
<name>A0A4S2QAM2_9PAST</name>
<dbReference type="EMBL" id="QXNG01000082">
    <property type="protein sequence ID" value="THA13849.1"/>
    <property type="molecule type" value="Genomic_DNA"/>
</dbReference>